<protein>
    <recommendedName>
        <fullName evidence="3">Protein kinase domain-containing protein</fullName>
    </recommendedName>
</protein>
<sequence>MNEHPLSEFLAALIDTAAAIDAATERLNDYLAEADPATLRAALEGENTQRAALAAVVRLDAASPRDDAEFLHRLVRWCVLSQPEDRPSMAALYERLCVEPALRELAARESTAGGDGGDAGKFVRDRLATLLRPRLSAEART</sequence>
<evidence type="ECO:0000313" key="1">
    <source>
        <dbReference type="EMBL" id="MBK1631211.1"/>
    </source>
</evidence>
<dbReference type="RefSeq" id="WP_200237060.1">
    <property type="nucleotide sequence ID" value="NZ_NRRV01000023.1"/>
</dbReference>
<accession>A0ABS1CIL9</accession>
<comment type="caution">
    <text evidence="1">The sequence shown here is derived from an EMBL/GenBank/DDBJ whole genome shotgun (WGS) entry which is preliminary data.</text>
</comment>
<dbReference type="Proteomes" id="UP000748752">
    <property type="component" value="Unassembled WGS sequence"/>
</dbReference>
<keyword evidence="2" id="KW-1185">Reference proteome</keyword>
<evidence type="ECO:0000313" key="2">
    <source>
        <dbReference type="Proteomes" id="UP000748752"/>
    </source>
</evidence>
<gene>
    <name evidence="1" type="ORF">CKO31_10765</name>
</gene>
<organism evidence="1 2">
    <name type="scientific">Thiohalocapsa halophila</name>
    <dbReference type="NCBI Taxonomy" id="69359"/>
    <lineage>
        <taxon>Bacteria</taxon>
        <taxon>Pseudomonadati</taxon>
        <taxon>Pseudomonadota</taxon>
        <taxon>Gammaproteobacteria</taxon>
        <taxon>Chromatiales</taxon>
        <taxon>Chromatiaceae</taxon>
        <taxon>Thiohalocapsa</taxon>
    </lineage>
</organism>
<proteinExistence type="predicted"/>
<evidence type="ECO:0008006" key="3">
    <source>
        <dbReference type="Google" id="ProtNLM"/>
    </source>
</evidence>
<name>A0ABS1CIL9_9GAMM</name>
<dbReference type="EMBL" id="NRRV01000023">
    <property type="protein sequence ID" value="MBK1631211.1"/>
    <property type="molecule type" value="Genomic_DNA"/>
</dbReference>
<reference evidence="1 2" key="1">
    <citation type="journal article" date="2020" name="Microorganisms">
        <title>Osmotic Adaptation and Compatible Solute Biosynthesis of Phototrophic Bacteria as Revealed from Genome Analyses.</title>
        <authorList>
            <person name="Imhoff J.F."/>
            <person name="Rahn T."/>
            <person name="Kunzel S."/>
            <person name="Keller A."/>
            <person name="Neulinger S.C."/>
        </authorList>
    </citation>
    <scope>NUCLEOTIDE SEQUENCE [LARGE SCALE GENOMIC DNA]</scope>
    <source>
        <strain evidence="1 2">DSM 6210</strain>
    </source>
</reference>